<dbReference type="PANTHER" id="PTHR48086:SF3">
    <property type="entry name" value="SODIUM_PROLINE SYMPORTER"/>
    <property type="match status" value="1"/>
</dbReference>
<evidence type="ECO:0000256" key="6">
    <source>
        <dbReference type="ARBA" id="ARBA00022847"/>
    </source>
</evidence>
<evidence type="ECO:0000256" key="13">
    <source>
        <dbReference type="SAM" id="Phobius"/>
    </source>
</evidence>
<name>A0A832AA28_9CREN</name>
<dbReference type="GO" id="GO:0005886">
    <property type="term" value="C:plasma membrane"/>
    <property type="evidence" value="ECO:0007669"/>
    <property type="project" value="UniProtKB-SubCell"/>
</dbReference>
<feature type="transmembrane region" description="Helical" evidence="13">
    <location>
        <begin position="353"/>
        <end position="373"/>
    </location>
</feature>
<accession>A0A832AA28</accession>
<dbReference type="PROSITE" id="PS50283">
    <property type="entry name" value="NA_SOLUT_SYMP_3"/>
    <property type="match status" value="1"/>
</dbReference>
<evidence type="ECO:0000313" key="14">
    <source>
        <dbReference type="EMBL" id="HFQ78587.1"/>
    </source>
</evidence>
<sequence length="503" mass="54180">MNRLIVAFSSTINIDTAIIFTVMCLTIAIGFIGYRASKTLTGFIFANKTLGPWLLAFSIMATYFSAASFLGGGGATYLYNLGFGAWLTAWHVIGVVILWIAVAGKLFDYVSKNKVMSVPELIGHRYRSVLARAIAATIIISLFTLYLVSVYKGGAVILSTQLGIDFKYALLLLALPVIIYIVIGGLKAAAINNLFLGSLMIIAAILTFSYIMSHVGGPINGIQQLSQTIIAGKPGSLWLKLDGMGPPPAIEKNAVPILIMSIAFSIGMAQIALPNLLIQFYAARDVKAISRGRLIGPLLVATYASLMFSLGAFCHLILDKHLSAQEVVQLMKDTDWVIPKTISLIAPIGVRGLILAAPVAASMSTIALTVLTLSNTLVRDIVQIAKSVKDEEKLLRIAKLSAIAFSLIPIALALIENRLIIDIVSAAFGTIFACFIGPVTIGLYWRKATKEGAITSMVIGALTGILWYIYLYRVLWIHSTLPATALALMVFIILSLLKRGNQN</sequence>
<dbReference type="GO" id="GO:0006814">
    <property type="term" value="P:sodium ion transport"/>
    <property type="evidence" value="ECO:0007669"/>
    <property type="project" value="UniProtKB-KW"/>
</dbReference>
<dbReference type="InterPro" id="IPR050277">
    <property type="entry name" value="Sodium:Solute_Symporter"/>
</dbReference>
<keyword evidence="8" id="KW-0915">Sodium</keyword>
<keyword evidence="7 13" id="KW-1133">Transmembrane helix</keyword>
<keyword evidence="3" id="KW-0813">Transport</keyword>
<feature type="transmembrane region" description="Helical" evidence="13">
    <location>
        <begin position="421"/>
        <end position="445"/>
    </location>
</feature>
<evidence type="ECO:0000256" key="1">
    <source>
        <dbReference type="ARBA" id="ARBA00004651"/>
    </source>
</evidence>
<dbReference type="AlphaFoldDB" id="A0A832AA28"/>
<comment type="caution">
    <text evidence="14">The sequence shown here is derived from an EMBL/GenBank/DDBJ whole genome shotgun (WGS) entry which is preliminary data.</text>
</comment>
<dbReference type="EMBL" id="DTAU01000046">
    <property type="protein sequence ID" value="HFQ78587.1"/>
    <property type="molecule type" value="Genomic_DNA"/>
</dbReference>
<keyword evidence="4" id="KW-1003">Cell membrane</keyword>
<feature type="transmembrane region" description="Helical" evidence="13">
    <location>
        <begin position="53"/>
        <end position="79"/>
    </location>
</feature>
<keyword evidence="6" id="KW-0769">Symport</keyword>
<organism evidence="14">
    <name type="scientific">Ignisphaera aggregans</name>
    <dbReference type="NCBI Taxonomy" id="334771"/>
    <lineage>
        <taxon>Archaea</taxon>
        <taxon>Thermoproteota</taxon>
        <taxon>Thermoprotei</taxon>
        <taxon>Desulfurococcales</taxon>
        <taxon>Desulfurococcaceae</taxon>
        <taxon>Ignisphaera</taxon>
    </lineage>
</organism>
<feature type="transmembrane region" description="Helical" evidence="13">
    <location>
        <begin position="476"/>
        <end position="497"/>
    </location>
</feature>
<dbReference type="PROSITE" id="PS00457">
    <property type="entry name" value="NA_SOLUT_SYMP_2"/>
    <property type="match status" value="1"/>
</dbReference>
<feature type="transmembrane region" description="Helical" evidence="13">
    <location>
        <begin position="193"/>
        <end position="212"/>
    </location>
</feature>
<evidence type="ECO:0000256" key="5">
    <source>
        <dbReference type="ARBA" id="ARBA00022692"/>
    </source>
</evidence>
<dbReference type="PANTHER" id="PTHR48086">
    <property type="entry name" value="SODIUM/PROLINE SYMPORTER-RELATED"/>
    <property type="match status" value="1"/>
</dbReference>
<feature type="transmembrane region" description="Helical" evidence="13">
    <location>
        <begin position="85"/>
        <end position="108"/>
    </location>
</feature>
<comment type="subcellular location">
    <subcellularLocation>
        <location evidence="1">Cell membrane</location>
        <topology evidence="1">Multi-pass membrane protein</topology>
    </subcellularLocation>
</comment>
<feature type="transmembrane region" description="Helical" evidence="13">
    <location>
        <begin position="452"/>
        <end position="470"/>
    </location>
</feature>
<feature type="transmembrane region" description="Helical" evidence="13">
    <location>
        <begin position="394"/>
        <end position="415"/>
    </location>
</feature>
<dbReference type="InterPro" id="IPR038377">
    <property type="entry name" value="Na/Glc_symporter_sf"/>
</dbReference>
<dbReference type="Gene3D" id="1.20.1730.10">
    <property type="entry name" value="Sodium/glucose cotransporter"/>
    <property type="match status" value="1"/>
</dbReference>
<comment type="similarity">
    <text evidence="2 12">Belongs to the sodium:solute symporter (SSF) (TC 2.A.21) family.</text>
</comment>
<dbReference type="Pfam" id="PF00474">
    <property type="entry name" value="SSF"/>
    <property type="match status" value="1"/>
</dbReference>
<dbReference type="InterPro" id="IPR018212">
    <property type="entry name" value="Na/solute_symporter_CS"/>
</dbReference>
<keyword evidence="9" id="KW-0406">Ion transport</keyword>
<evidence type="ECO:0000256" key="8">
    <source>
        <dbReference type="ARBA" id="ARBA00023053"/>
    </source>
</evidence>
<evidence type="ECO:0000256" key="11">
    <source>
        <dbReference type="ARBA" id="ARBA00023201"/>
    </source>
</evidence>
<proteinExistence type="inferred from homology"/>
<feature type="transmembrane region" description="Helical" evidence="13">
    <location>
        <begin position="129"/>
        <end position="148"/>
    </location>
</feature>
<feature type="transmembrane region" description="Helical" evidence="13">
    <location>
        <begin position="12"/>
        <end position="32"/>
    </location>
</feature>
<evidence type="ECO:0000256" key="4">
    <source>
        <dbReference type="ARBA" id="ARBA00022475"/>
    </source>
</evidence>
<evidence type="ECO:0000256" key="9">
    <source>
        <dbReference type="ARBA" id="ARBA00023065"/>
    </source>
</evidence>
<feature type="transmembrane region" description="Helical" evidence="13">
    <location>
        <begin position="294"/>
        <end position="318"/>
    </location>
</feature>
<feature type="transmembrane region" description="Helical" evidence="13">
    <location>
        <begin position="254"/>
        <end position="282"/>
    </location>
</feature>
<keyword evidence="11" id="KW-0739">Sodium transport</keyword>
<evidence type="ECO:0008006" key="15">
    <source>
        <dbReference type="Google" id="ProtNLM"/>
    </source>
</evidence>
<gene>
    <name evidence="14" type="ORF">ENT99_02655</name>
</gene>
<protein>
    <recommendedName>
        <fullName evidence="15">Sodium/proline symporter</fullName>
    </recommendedName>
</protein>
<keyword evidence="10 13" id="KW-0472">Membrane</keyword>
<evidence type="ECO:0000256" key="12">
    <source>
        <dbReference type="RuleBase" id="RU362091"/>
    </source>
</evidence>
<dbReference type="GO" id="GO:0046942">
    <property type="term" value="P:carboxylic acid transport"/>
    <property type="evidence" value="ECO:0007669"/>
    <property type="project" value="UniProtKB-ARBA"/>
</dbReference>
<keyword evidence="5 13" id="KW-0812">Transmembrane</keyword>
<evidence type="ECO:0000256" key="7">
    <source>
        <dbReference type="ARBA" id="ARBA00022989"/>
    </source>
</evidence>
<dbReference type="GO" id="GO:0015293">
    <property type="term" value="F:symporter activity"/>
    <property type="evidence" value="ECO:0007669"/>
    <property type="project" value="UniProtKB-KW"/>
</dbReference>
<reference evidence="14" key="1">
    <citation type="journal article" date="2020" name="mSystems">
        <title>Genome- and Community-Level Interaction Insights into Carbon Utilization and Element Cycling Functions of Hydrothermarchaeota in Hydrothermal Sediment.</title>
        <authorList>
            <person name="Zhou Z."/>
            <person name="Liu Y."/>
            <person name="Xu W."/>
            <person name="Pan J."/>
            <person name="Luo Z.H."/>
            <person name="Li M."/>
        </authorList>
    </citation>
    <scope>NUCLEOTIDE SEQUENCE</scope>
    <source>
        <strain evidence="14">SpSt-629</strain>
    </source>
</reference>
<dbReference type="InterPro" id="IPR001734">
    <property type="entry name" value="Na/solute_symporter"/>
</dbReference>
<evidence type="ECO:0000256" key="3">
    <source>
        <dbReference type="ARBA" id="ARBA00022448"/>
    </source>
</evidence>
<evidence type="ECO:0000256" key="10">
    <source>
        <dbReference type="ARBA" id="ARBA00023136"/>
    </source>
</evidence>
<evidence type="ECO:0000256" key="2">
    <source>
        <dbReference type="ARBA" id="ARBA00006434"/>
    </source>
</evidence>
<feature type="transmembrane region" description="Helical" evidence="13">
    <location>
        <begin position="168"/>
        <end position="186"/>
    </location>
</feature>